<name>A0A6A7K9J9_9FIRM</name>
<dbReference type="RefSeq" id="WP_152804385.1">
    <property type="nucleotide sequence ID" value="NZ_WHNX01000014.1"/>
</dbReference>
<organism evidence="2 3">
    <name type="scientific">Alkalibaculum sporogenes</name>
    <dbReference type="NCBI Taxonomy" id="2655001"/>
    <lineage>
        <taxon>Bacteria</taxon>
        <taxon>Bacillati</taxon>
        <taxon>Bacillota</taxon>
        <taxon>Clostridia</taxon>
        <taxon>Eubacteriales</taxon>
        <taxon>Eubacteriaceae</taxon>
        <taxon>Alkalibaculum</taxon>
    </lineage>
</organism>
<sequence>MNLKVAYKFQFAEHKKAIIQFYLIIVCIFLALHIFVGISVTNDNNVPGQFNGFDSSSAIFLFVLGLCTFKESFHMMIQNGISRKTMFIGKVLTMISVGIVMALIDKAIVLLDKLASGVSSEMLILQSLFEQIYQTRVEYITTFQMHIESLIFNICLFMSFIAMGYFITILYYRLPKYGKIAISIGVPAGLFIILPVIDSIVTNGEIIHMIVNTLDFAFGFSNQTPSHAIITFFSMFIVFMGLSWLLIKRIEVKE</sequence>
<keyword evidence="1" id="KW-0812">Transmembrane</keyword>
<feature type="transmembrane region" description="Helical" evidence="1">
    <location>
        <begin position="85"/>
        <end position="104"/>
    </location>
</feature>
<evidence type="ECO:0000313" key="2">
    <source>
        <dbReference type="EMBL" id="MPW26158.1"/>
    </source>
</evidence>
<keyword evidence="3" id="KW-1185">Reference proteome</keyword>
<keyword evidence="1" id="KW-1133">Transmembrane helix</keyword>
<reference evidence="2 3" key="1">
    <citation type="submission" date="2019-10" db="EMBL/GenBank/DDBJ databases">
        <title>Alkalibaculum tamaniensis sp.nov., a new alkaliphilic acetogen, isolated on methoxylated aromatics from a mud volcano.</title>
        <authorList>
            <person name="Khomyakova M.A."/>
            <person name="Merkel A.Y."/>
            <person name="Bonch-Osmolovskaya E.A."/>
            <person name="Slobodkin A.I."/>
        </authorList>
    </citation>
    <scope>NUCLEOTIDE SEQUENCE [LARGE SCALE GENOMIC DNA]</scope>
    <source>
        <strain evidence="2 3">M08DMB</strain>
    </source>
</reference>
<dbReference type="Proteomes" id="UP000440004">
    <property type="component" value="Unassembled WGS sequence"/>
</dbReference>
<feature type="transmembrane region" description="Helical" evidence="1">
    <location>
        <begin position="184"/>
        <end position="207"/>
    </location>
</feature>
<feature type="transmembrane region" description="Helical" evidence="1">
    <location>
        <begin position="227"/>
        <end position="247"/>
    </location>
</feature>
<proteinExistence type="predicted"/>
<keyword evidence="1" id="KW-0472">Membrane</keyword>
<dbReference type="EMBL" id="WHNX01000014">
    <property type="protein sequence ID" value="MPW26158.1"/>
    <property type="molecule type" value="Genomic_DNA"/>
</dbReference>
<protein>
    <submittedName>
        <fullName evidence="2">Uncharacterized protein</fullName>
    </submittedName>
</protein>
<gene>
    <name evidence="2" type="ORF">GC105_10190</name>
</gene>
<evidence type="ECO:0000256" key="1">
    <source>
        <dbReference type="SAM" id="Phobius"/>
    </source>
</evidence>
<evidence type="ECO:0000313" key="3">
    <source>
        <dbReference type="Proteomes" id="UP000440004"/>
    </source>
</evidence>
<feature type="transmembrane region" description="Helical" evidence="1">
    <location>
        <begin position="150"/>
        <end position="172"/>
    </location>
</feature>
<comment type="caution">
    <text evidence="2">The sequence shown here is derived from an EMBL/GenBank/DDBJ whole genome shotgun (WGS) entry which is preliminary data.</text>
</comment>
<accession>A0A6A7K9J9</accession>
<feature type="transmembrane region" description="Helical" evidence="1">
    <location>
        <begin position="53"/>
        <end position="73"/>
    </location>
</feature>
<feature type="transmembrane region" description="Helical" evidence="1">
    <location>
        <begin position="21"/>
        <end position="41"/>
    </location>
</feature>
<dbReference type="AlphaFoldDB" id="A0A6A7K9J9"/>